<feature type="active site" evidence="5">
    <location>
        <position position="614"/>
    </location>
</feature>
<dbReference type="Pfam" id="PF13574">
    <property type="entry name" value="Reprolysin_2"/>
    <property type="match status" value="1"/>
</dbReference>
<reference evidence="10" key="1">
    <citation type="submission" date="2024-06" db="UniProtKB">
        <authorList>
            <consortium name="RefSeq"/>
        </authorList>
    </citation>
    <scope>NUCLEOTIDE SEQUENCE [LARGE SCALE GENOMIC DNA]</scope>
</reference>
<reference evidence="11" key="2">
    <citation type="submission" date="2025-08" db="UniProtKB">
        <authorList>
            <consortium name="RefSeq"/>
        </authorList>
    </citation>
    <scope>IDENTIFICATION</scope>
</reference>
<dbReference type="InParanoid" id="A0A6P7Z8X0"/>
<dbReference type="InterPro" id="IPR036436">
    <property type="entry name" value="Disintegrin_dom_sf"/>
</dbReference>
<feature type="binding site" evidence="5">
    <location>
        <position position="623"/>
    </location>
    <ligand>
        <name>Zn(2+)</name>
        <dbReference type="ChEBI" id="CHEBI:29105"/>
        <note>catalytic</note>
    </ligand>
</feature>
<dbReference type="SUPFAM" id="SSF57552">
    <property type="entry name" value="Blood coagulation inhibitor (disintegrin)"/>
    <property type="match status" value="1"/>
</dbReference>
<feature type="domain" description="Disintegrin" evidence="8">
    <location>
        <begin position="683"/>
        <end position="775"/>
    </location>
</feature>
<evidence type="ECO:0000256" key="4">
    <source>
        <dbReference type="ARBA" id="ARBA00023157"/>
    </source>
</evidence>
<dbReference type="PANTHER" id="PTHR45702:SF1">
    <property type="entry name" value="DISINTEGRIN AND METALLOPROTEINASE DOMAIN-CONTAINING PROTEIN 10 ISOFORM X1"/>
    <property type="match status" value="1"/>
</dbReference>
<evidence type="ECO:0000259" key="8">
    <source>
        <dbReference type="PROSITE" id="PS50214"/>
    </source>
</evidence>
<organism evidence="10 11">
    <name type="scientific">Microcaecilia unicolor</name>
    <dbReference type="NCBI Taxonomy" id="1415580"/>
    <lineage>
        <taxon>Eukaryota</taxon>
        <taxon>Metazoa</taxon>
        <taxon>Chordata</taxon>
        <taxon>Craniata</taxon>
        <taxon>Vertebrata</taxon>
        <taxon>Euteleostomi</taxon>
        <taxon>Amphibia</taxon>
        <taxon>Gymnophiona</taxon>
        <taxon>Siphonopidae</taxon>
        <taxon>Microcaecilia</taxon>
    </lineage>
</organism>
<feature type="binding site" evidence="5">
    <location>
        <position position="613"/>
    </location>
    <ligand>
        <name>Zn(2+)</name>
        <dbReference type="ChEBI" id="CHEBI:29105"/>
        <note>catalytic</note>
    </ligand>
</feature>
<dbReference type="InterPro" id="IPR051489">
    <property type="entry name" value="ADAM_Metalloproteinase"/>
</dbReference>
<dbReference type="PANTHER" id="PTHR45702">
    <property type="entry name" value="ADAM10/ADAM17 METALLOPEPTIDASE FAMILY MEMBER"/>
    <property type="match status" value="1"/>
</dbReference>
<dbReference type="GO" id="GO:0005886">
    <property type="term" value="C:plasma membrane"/>
    <property type="evidence" value="ECO:0007669"/>
    <property type="project" value="TreeGrafter"/>
</dbReference>
<dbReference type="Pfam" id="PF21299">
    <property type="entry name" value="ADAM10_Cys-rich"/>
    <property type="match status" value="1"/>
</dbReference>
<dbReference type="Pfam" id="PF00200">
    <property type="entry name" value="Disintegrin"/>
    <property type="match status" value="1"/>
</dbReference>
<dbReference type="RefSeq" id="XP_030075797.1">
    <property type="nucleotide sequence ID" value="XM_030219937.1"/>
</dbReference>
<dbReference type="InterPro" id="IPR049038">
    <property type="entry name" value="ADAM10_Cys-rich"/>
</dbReference>
<evidence type="ECO:0000259" key="9">
    <source>
        <dbReference type="PROSITE" id="PS50215"/>
    </source>
</evidence>
<dbReference type="GO" id="GO:0046872">
    <property type="term" value="F:metal ion binding"/>
    <property type="evidence" value="ECO:0007669"/>
    <property type="project" value="UniProtKB-KW"/>
</dbReference>
<dbReference type="AlphaFoldDB" id="A0A6P7Z8X0"/>
<feature type="domain" description="Peptidase M12B" evidence="9">
    <location>
        <begin position="483"/>
        <end position="682"/>
    </location>
</feature>
<feature type="transmembrane region" description="Helical" evidence="6">
    <location>
        <begin position="899"/>
        <end position="921"/>
    </location>
</feature>
<keyword evidence="6" id="KW-0472">Membrane</keyword>
<keyword evidence="5" id="KW-0862">Zinc</keyword>
<dbReference type="GeneID" id="115480953"/>
<dbReference type="Gene3D" id="3.40.390.10">
    <property type="entry name" value="Collagenase (Catalytic Domain)"/>
    <property type="match status" value="3"/>
</dbReference>
<name>A0A6P7Z8X0_9AMPH</name>
<dbReference type="Proteomes" id="UP000515156">
    <property type="component" value="Chromosome 11"/>
</dbReference>
<dbReference type="InterPro" id="IPR001762">
    <property type="entry name" value="Disintegrin_dom"/>
</dbReference>
<dbReference type="PROSITE" id="PS50214">
    <property type="entry name" value="DISINTEGRIN_2"/>
    <property type="match status" value="1"/>
</dbReference>
<evidence type="ECO:0000256" key="5">
    <source>
        <dbReference type="PROSITE-ProRule" id="PRU00276"/>
    </source>
</evidence>
<comment type="catalytic activity">
    <reaction evidence="1">
        <text>Endopeptidase of broad specificity.</text>
        <dbReference type="EC" id="3.4.24.81"/>
    </reaction>
</comment>
<feature type="binding site" evidence="5">
    <location>
        <position position="617"/>
    </location>
    <ligand>
        <name>Zn(2+)</name>
        <dbReference type="ChEBI" id="CHEBI:29105"/>
        <note>catalytic</note>
    </ligand>
</feature>
<dbReference type="EC" id="3.4.24.81" evidence="2"/>
<dbReference type="Gene3D" id="4.10.70.10">
    <property type="entry name" value="Disintegrin domain"/>
    <property type="match status" value="1"/>
</dbReference>
<dbReference type="KEGG" id="muo:115480953"/>
<evidence type="ECO:0000256" key="2">
    <source>
        <dbReference type="ARBA" id="ARBA00012332"/>
    </source>
</evidence>
<evidence type="ECO:0000313" key="10">
    <source>
        <dbReference type="Proteomes" id="UP000515156"/>
    </source>
</evidence>
<keyword evidence="5" id="KW-0479">Metal-binding</keyword>
<keyword evidence="3" id="KW-0165">Cleavage on pair of basic residues</keyword>
<keyword evidence="7" id="KW-0732">Signal</keyword>
<sequence length="972" mass="109915">MQAHQCFLFLLTSQSFYLTAVTSGENAERSSIKYFEKLSYDREVLDQKHQRARRATEEYEKLVHLEFHAYERTFRMRMHIDMSVFADDFEILGIGTSLPTDTSYIYSGELQDEEGSFCYGSIMHGRFEGFIATKNGTYYIEPAEAHSKIENATYHSYIYHEKDIDYSVLEDENTSCSALRLHQVFQNSKMKLKVEDSMRARRSIDYSRTSCLMYLKADYLFYKRFGSVEAVVAQIAGYMRAVNAIYEDVNFNGIKNINFRVKTLNVVHQEDSVYSDFIGPEKLLMLHSESNWNSYCLSYLLTDRDYSGDLGIAWNGKVGNSGGICSKYAKLKDGSEASLNTGLITLQKYGTYLPPRLIHITLAHELGHSPRSSVILSAIIYCVTVNKRVDKHEPADIHDEGKECSSFNTSSKEGNYLMFPYAMDGNQYNNDKFSSCSIAFIGNLLKAKKDQCFVDYSVLEDENTSCSALRLHQVFQNSKMKLKIAGYMRAVNAIYEDVNFNGIKNINFRVKTLNVVHQEDSVYSDFIGPEKLLMLHSESNWNSYCLSYLLTDRDYSGDLGIAWNGKVGNSGGICSKYAKLKDGSEASLNTGLITLQKYGTYLPPRLIHITLAHELGHSLGAPHDEGKECSSFNTSSKEGNYLMFPYAMDGNQYNNDKFSSCSIAFIGNLLKAKKDQCFVESDRPICGNQIVEPGEECDVGASDSDPCCYGSRTAEELQCRLKPEKICSPSQGLCCNHLCDYKPQGTLCQEESECRFESYCTGESAKCSVPDPKDNYTLCNIGTRICLNGFCHQSLCVKYGLEQCDCDSSSMQEKCNLCCQLPGDDQMCVSTASMALQQYFNGTRISLPPGSPCGQRQGYCDKFHICQLVDADGPIARLKNAILNFIELEDISTWMKAHWWAILLVILTLAALMAGTVFLLGRTLNTEPPRKEKRLEGKTQKPASRGERQKIIYWEREDYHFETSHVEYETRI</sequence>
<feature type="domain" description="Peptidase M12B" evidence="9">
    <location>
        <begin position="209"/>
        <end position="457"/>
    </location>
</feature>
<evidence type="ECO:0000256" key="3">
    <source>
        <dbReference type="ARBA" id="ARBA00022685"/>
    </source>
</evidence>
<protein>
    <recommendedName>
        <fullName evidence="2">ADAM10 endopeptidase</fullName>
        <ecNumber evidence="2">3.4.24.81</ecNumber>
    </recommendedName>
</protein>
<keyword evidence="10" id="KW-1185">Reference proteome</keyword>
<dbReference type="FunFam" id="4.10.70.10:FF:000003">
    <property type="entry name" value="Disintegrin and metalloproteinase domain-containing protein 17"/>
    <property type="match status" value="1"/>
</dbReference>
<feature type="signal peptide" evidence="7">
    <location>
        <begin position="1"/>
        <end position="24"/>
    </location>
</feature>
<dbReference type="PROSITE" id="PS50215">
    <property type="entry name" value="ADAM_MEPRO"/>
    <property type="match status" value="2"/>
</dbReference>
<dbReference type="GO" id="GO:0004222">
    <property type="term" value="F:metalloendopeptidase activity"/>
    <property type="evidence" value="ECO:0007669"/>
    <property type="project" value="InterPro"/>
</dbReference>
<keyword evidence="6" id="KW-1133">Transmembrane helix</keyword>
<evidence type="ECO:0000256" key="7">
    <source>
        <dbReference type="SAM" id="SignalP"/>
    </source>
</evidence>
<evidence type="ECO:0000256" key="6">
    <source>
        <dbReference type="SAM" id="Phobius"/>
    </source>
</evidence>
<feature type="active site" evidence="5">
    <location>
        <position position="365"/>
    </location>
</feature>
<accession>A0A6P7Z8X0</accession>
<evidence type="ECO:0000313" key="11">
    <source>
        <dbReference type="RefSeq" id="XP_030075797.1"/>
    </source>
</evidence>
<dbReference type="GO" id="GO:0006509">
    <property type="term" value="P:membrane protein ectodomain proteolysis"/>
    <property type="evidence" value="ECO:0007669"/>
    <property type="project" value="TreeGrafter"/>
</dbReference>
<dbReference type="GO" id="GO:0007219">
    <property type="term" value="P:Notch signaling pathway"/>
    <property type="evidence" value="ECO:0007669"/>
    <property type="project" value="TreeGrafter"/>
</dbReference>
<dbReference type="SUPFAM" id="SSF55486">
    <property type="entry name" value="Metalloproteases ('zincins'), catalytic domain"/>
    <property type="match status" value="3"/>
</dbReference>
<comment type="caution">
    <text evidence="5">Lacks conserved residue(s) required for the propagation of feature annotation.</text>
</comment>
<dbReference type="OrthoDB" id="2149267at2759"/>
<feature type="chain" id="PRO_5028340396" description="ADAM10 endopeptidase" evidence="7">
    <location>
        <begin position="25"/>
        <end position="972"/>
    </location>
</feature>
<proteinExistence type="predicted"/>
<keyword evidence="4" id="KW-1015">Disulfide bond</keyword>
<dbReference type="Pfam" id="PF13688">
    <property type="entry name" value="Reprolysin_5"/>
    <property type="match status" value="1"/>
</dbReference>
<dbReference type="SMART" id="SM00050">
    <property type="entry name" value="DISIN"/>
    <property type="match status" value="1"/>
</dbReference>
<dbReference type="InterPro" id="IPR001590">
    <property type="entry name" value="Peptidase_M12B"/>
</dbReference>
<evidence type="ECO:0000256" key="1">
    <source>
        <dbReference type="ARBA" id="ARBA00001809"/>
    </source>
</evidence>
<gene>
    <name evidence="11" type="primary">LOC115480953</name>
</gene>
<keyword evidence="6" id="KW-0812">Transmembrane</keyword>
<dbReference type="InterPro" id="IPR024079">
    <property type="entry name" value="MetalloPept_cat_dom_sf"/>
</dbReference>